<gene>
    <name evidence="1" type="ORF">J2S42_007581</name>
</gene>
<name>A0AAE3W9G4_9ACTN</name>
<evidence type="ECO:0000313" key="2">
    <source>
        <dbReference type="Proteomes" id="UP001240236"/>
    </source>
</evidence>
<accession>A0AAE3W9G4</accession>
<organism evidence="1 2">
    <name type="scientific">Catenuloplanes indicus</name>
    <dbReference type="NCBI Taxonomy" id="137267"/>
    <lineage>
        <taxon>Bacteria</taxon>
        <taxon>Bacillati</taxon>
        <taxon>Actinomycetota</taxon>
        <taxon>Actinomycetes</taxon>
        <taxon>Micromonosporales</taxon>
        <taxon>Micromonosporaceae</taxon>
        <taxon>Catenuloplanes</taxon>
    </lineage>
</organism>
<evidence type="ECO:0000313" key="1">
    <source>
        <dbReference type="EMBL" id="MDQ0370912.1"/>
    </source>
</evidence>
<dbReference type="AlphaFoldDB" id="A0AAE3W9G4"/>
<dbReference type="PROSITE" id="PS51257">
    <property type="entry name" value="PROKAR_LIPOPROTEIN"/>
    <property type="match status" value="1"/>
</dbReference>
<proteinExistence type="predicted"/>
<sequence>MRRTIGLVLAGVAALASLGCEGRAADDRGEPAVASIPAVRHASELVLPLDPYLVFVTSWQVPDRAINMLGRQCMQRFGLDWPVIEGVPPDGTVIHARRYGLFDPDHATAYGYHPAPRPDGEWQARQEREPTPEEAALWAGKGETQIAGQAVPAGGCAGEAMRRLSQGGPEAPMINPEQMANADHDRAERDSRVQAAFGRWSACMRDRGFHYGVPMDAGDDARWQSETVSAAELETAKADVACKQEANVVGTWFAVESAYQRRTIEDNAQQLSELRKHYDTLLRNAAKVVSGQ</sequence>
<reference evidence="1 2" key="1">
    <citation type="submission" date="2023-07" db="EMBL/GenBank/DDBJ databases">
        <title>Sequencing the genomes of 1000 actinobacteria strains.</title>
        <authorList>
            <person name="Klenk H.-P."/>
        </authorList>
    </citation>
    <scope>NUCLEOTIDE SEQUENCE [LARGE SCALE GENOMIC DNA]</scope>
    <source>
        <strain evidence="1 2">DSM 44709</strain>
    </source>
</reference>
<keyword evidence="2" id="KW-1185">Reference proteome</keyword>
<protein>
    <submittedName>
        <fullName evidence="1">Uncharacterized protein</fullName>
    </submittedName>
</protein>
<dbReference type="Proteomes" id="UP001240236">
    <property type="component" value="Unassembled WGS sequence"/>
</dbReference>
<dbReference type="RefSeq" id="WP_307247262.1">
    <property type="nucleotide sequence ID" value="NZ_JAUSUZ010000001.1"/>
</dbReference>
<dbReference type="EMBL" id="JAUSUZ010000001">
    <property type="protein sequence ID" value="MDQ0370912.1"/>
    <property type="molecule type" value="Genomic_DNA"/>
</dbReference>
<comment type="caution">
    <text evidence="1">The sequence shown here is derived from an EMBL/GenBank/DDBJ whole genome shotgun (WGS) entry which is preliminary data.</text>
</comment>